<feature type="transmembrane region" description="Helical" evidence="3">
    <location>
        <begin position="53"/>
        <end position="70"/>
    </location>
</feature>
<evidence type="ECO:0000259" key="4">
    <source>
        <dbReference type="PROSITE" id="PS50887"/>
    </source>
</evidence>
<dbReference type="GO" id="GO:0052621">
    <property type="term" value="F:diguanylate cyclase activity"/>
    <property type="evidence" value="ECO:0007669"/>
    <property type="project" value="UniProtKB-EC"/>
</dbReference>
<feature type="transmembrane region" description="Helical" evidence="3">
    <location>
        <begin position="106"/>
        <end position="123"/>
    </location>
</feature>
<evidence type="ECO:0000313" key="5">
    <source>
        <dbReference type="EMBL" id="OOV87794.1"/>
    </source>
</evidence>
<feature type="transmembrane region" description="Helical" evidence="3">
    <location>
        <begin position="28"/>
        <end position="47"/>
    </location>
</feature>
<dbReference type="STRING" id="966.BTA35_0207260"/>
<proteinExistence type="predicted"/>
<dbReference type="EMBL" id="MTSD02000002">
    <property type="protein sequence ID" value="OOV87794.1"/>
    <property type="molecule type" value="Genomic_DNA"/>
</dbReference>
<name>A0A1T1HD66_OCELI</name>
<dbReference type="AlphaFoldDB" id="A0A1T1HD66"/>
<dbReference type="SUPFAM" id="SSF55073">
    <property type="entry name" value="Nucleotide cyclase"/>
    <property type="match status" value="1"/>
</dbReference>
<evidence type="ECO:0000256" key="2">
    <source>
        <dbReference type="ARBA" id="ARBA00034247"/>
    </source>
</evidence>
<dbReference type="PROSITE" id="PS50887">
    <property type="entry name" value="GGDEF"/>
    <property type="match status" value="1"/>
</dbReference>
<dbReference type="NCBIfam" id="TIGR00254">
    <property type="entry name" value="GGDEF"/>
    <property type="match status" value="1"/>
</dbReference>
<comment type="catalytic activity">
    <reaction evidence="2">
        <text>2 GTP = 3',3'-c-di-GMP + 2 diphosphate</text>
        <dbReference type="Rhea" id="RHEA:24898"/>
        <dbReference type="ChEBI" id="CHEBI:33019"/>
        <dbReference type="ChEBI" id="CHEBI:37565"/>
        <dbReference type="ChEBI" id="CHEBI:58805"/>
        <dbReference type="EC" id="2.7.7.65"/>
    </reaction>
</comment>
<gene>
    <name evidence="5" type="ORF">BTA35_0207260</name>
</gene>
<dbReference type="InterPro" id="IPR029787">
    <property type="entry name" value="Nucleotide_cyclase"/>
</dbReference>
<keyword evidence="3" id="KW-0472">Membrane</keyword>
<dbReference type="EC" id="2.7.7.65" evidence="1"/>
<dbReference type="PANTHER" id="PTHR45138:SF9">
    <property type="entry name" value="DIGUANYLATE CYCLASE DGCM-RELATED"/>
    <property type="match status" value="1"/>
</dbReference>
<dbReference type="InterPro" id="IPR043128">
    <property type="entry name" value="Rev_trsase/Diguanyl_cyclase"/>
</dbReference>
<keyword evidence="6" id="KW-1185">Reference proteome</keyword>
<keyword evidence="3" id="KW-0812">Transmembrane</keyword>
<evidence type="ECO:0000256" key="1">
    <source>
        <dbReference type="ARBA" id="ARBA00012528"/>
    </source>
</evidence>
<dbReference type="Gene3D" id="3.30.70.270">
    <property type="match status" value="1"/>
</dbReference>
<protein>
    <recommendedName>
        <fullName evidence="1">diguanylate cyclase</fullName>
        <ecNumber evidence="1">2.7.7.65</ecNumber>
    </recommendedName>
</protein>
<dbReference type="InterPro" id="IPR000160">
    <property type="entry name" value="GGDEF_dom"/>
</dbReference>
<dbReference type="Pfam" id="PF00990">
    <property type="entry name" value="GGDEF"/>
    <property type="match status" value="1"/>
</dbReference>
<comment type="caution">
    <text evidence="5">The sequence shown here is derived from an EMBL/GenBank/DDBJ whole genome shotgun (WGS) entry which is preliminary data.</text>
</comment>
<feature type="domain" description="GGDEF" evidence="4">
    <location>
        <begin position="234"/>
        <end position="297"/>
    </location>
</feature>
<evidence type="ECO:0000313" key="6">
    <source>
        <dbReference type="Proteomes" id="UP000190064"/>
    </source>
</evidence>
<keyword evidence="3" id="KW-1133">Transmembrane helix</keyword>
<feature type="transmembrane region" description="Helical" evidence="3">
    <location>
        <begin position="169"/>
        <end position="186"/>
    </location>
</feature>
<dbReference type="RefSeq" id="WP_078319143.1">
    <property type="nucleotide sequence ID" value="NZ_FXTS01000002.1"/>
</dbReference>
<feature type="transmembrane region" description="Helical" evidence="3">
    <location>
        <begin position="132"/>
        <end position="149"/>
    </location>
</feature>
<dbReference type="PANTHER" id="PTHR45138">
    <property type="entry name" value="REGULATORY COMPONENTS OF SENSORY TRANSDUCTION SYSTEM"/>
    <property type="match status" value="1"/>
</dbReference>
<dbReference type="CDD" id="cd01949">
    <property type="entry name" value="GGDEF"/>
    <property type="match status" value="1"/>
</dbReference>
<evidence type="ECO:0000256" key="3">
    <source>
        <dbReference type="SAM" id="Phobius"/>
    </source>
</evidence>
<organism evidence="5 6">
    <name type="scientific">Oceanospirillum linum</name>
    <dbReference type="NCBI Taxonomy" id="966"/>
    <lineage>
        <taxon>Bacteria</taxon>
        <taxon>Pseudomonadati</taxon>
        <taxon>Pseudomonadota</taxon>
        <taxon>Gammaproteobacteria</taxon>
        <taxon>Oceanospirillales</taxon>
        <taxon>Oceanospirillaceae</taxon>
        <taxon>Oceanospirillum</taxon>
    </lineage>
</organism>
<reference evidence="5" key="1">
    <citation type="submission" date="2017-02" db="EMBL/GenBank/DDBJ databases">
        <title>Draft Genome Sequence of the Salt Water Bacterium Oceanospirillum linum ATCC 11336.</title>
        <authorList>
            <person name="Trachtenberg A.M."/>
            <person name="Carney J.G."/>
            <person name="Linnane J.D."/>
            <person name="Rheaume B.A."/>
            <person name="Pitts N.L."/>
            <person name="Mykles D.L."/>
            <person name="Maclea K.S."/>
        </authorList>
    </citation>
    <scope>NUCLEOTIDE SEQUENCE [LARGE SCALE GENOMIC DNA]</scope>
    <source>
        <strain evidence="5">ATCC 11336</strain>
    </source>
</reference>
<accession>A0A1T1HD66</accession>
<dbReference type="Proteomes" id="UP000190064">
    <property type="component" value="Unassembled WGS sequence"/>
</dbReference>
<dbReference type="SMART" id="SM00267">
    <property type="entry name" value="GGDEF"/>
    <property type="match status" value="1"/>
</dbReference>
<sequence>MPTEKRLNRLLFFLLGSKLSPYQHIHHGVLLIGGFGYLACSIFNAVFQTADVILSYVQFSLFVLIILVWYRSRFHNQYRRMAIVFMFIMVLVALPVNWIYNAGLAGPTYFLNLCTLAYIGVAFRDFGVYRKIGIALVITIPLLMVWFDLTQPEMIYSYPSELARALDLSFSFVVTAILLLLMMGSYSRRYRLERDKAEHLAKRLRVLSEQDPLTGLYNRRAMDRYLDNLASTGSVFTLAMLDLDRFKKLNDLHGHSYGDEVLCLYSEELSRLAMDNNGIAVRLGGGGVCPSSSIAGG</sequence>
<feature type="transmembrane region" description="Helical" evidence="3">
    <location>
        <begin position="82"/>
        <end position="100"/>
    </location>
</feature>
<dbReference type="InterPro" id="IPR050469">
    <property type="entry name" value="Diguanylate_Cyclase"/>
</dbReference>